<keyword evidence="9" id="KW-1185">Reference proteome</keyword>
<dbReference type="Proteomes" id="UP000007383">
    <property type="component" value="Chromosome"/>
</dbReference>
<keyword evidence="4 6" id="KW-1133">Transmembrane helix</keyword>
<comment type="subcellular location">
    <subcellularLocation>
        <location evidence="1 6">Cell membrane</location>
        <topology evidence="1 6">Multi-pass membrane protein</topology>
    </subcellularLocation>
</comment>
<dbReference type="RefSeq" id="WP_014455177.1">
    <property type="nucleotide sequence ID" value="NC_017098.1"/>
</dbReference>
<evidence type="ECO:0000256" key="2">
    <source>
        <dbReference type="ARBA" id="ARBA00022448"/>
    </source>
</evidence>
<name>H9UI42_SPIAZ</name>
<dbReference type="InterPro" id="IPR051204">
    <property type="entry name" value="ABC_transp_perm/SBD"/>
</dbReference>
<evidence type="ECO:0000256" key="4">
    <source>
        <dbReference type="ARBA" id="ARBA00022989"/>
    </source>
</evidence>
<feature type="transmembrane region" description="Helical" evidence="6">
    <location>
        <begin position="51"/>
        <end position="73"/>
    </location>
</feature>
<organism evidence="8 9">
    <name type="scientific">Spirochaeta africana (strain ATCC 700263 / DSM 8902 / Z-7692)</name>
    <dbReference type="NCBI Taxonomy" id="889378"/>
    <lineage>
        <taxon>Bacteria</taxon>
        <taxon>Pseudomonadati</taxon>
        <taxon>Spirochaetota</taxon>
        <taxon>Spirochaetia</taxon>
        <taxon>Spirochaetales</taxon>
        <taxon>Spirochaetaceae</taxon>
        <taxon>Spirochaeta</taxon>
    </lineage>
</organism>
<keyword evidence="3 6" id="KW-0812">Transmembrane</keyword>
<dbReference type="CDD" id="cd06261">
    <property type="entry name" value="TM_PBP2"/>
    <property type="match status" value="1"/>
</dbReference>
<evidence type="ECO:0000256" key="1">
    <source>
        <dbReference type="ARBA" id="ARBA00004651"/>
    </source>
</evidence>
<comment type="similarity">
    <text evidence="6">Belongs to the binding-protein-dependent transport system permease family.</text>
</comment>
<dbReference type="HOGENOM" id="CLU_046113_7_0_12"/>
<dbReference type="PATRIC" id="fig|889378.3.peg.1099"/>
<evidence type="ECO:0000313" key="9">
    <source>
        <dbReference type="Proteomes" id="UP000007383"/>
    </source>
</evidence>
<reference evidence="9" key="1">
    <citation type="journal article" date="2013" name="Stand. Genomic Sci.">
        <title>Complete genome sequence of the halophilic bacterium Spirochaeta africana type strain (Z-7692(T)) from the alkaline Lake Magadi in the East African Rift.</title>
        <authorList>
            <person name="Liolos K."/>
            <person name="Abt B."/>
            <person name="Scheuner C."/>
            <person name="Teshima H."/>
            <person name="Held B."/>
            <person name="Lapidus A."/>
            <person name="Nolan M."/>
            <person name="Lucas S."/>
            <person name="Deshpande S."/>
            <person name="Cheng J.F."/>
            <person name="Tapia R."/>
            <person name="Goodwin L.A."/>
            <person name="Pitluck S."/>
            <person name="Pagani I."/>
            <person name="Ivanova N."/>
            <person name="Mavromatis K."/>
            <person name="Mikhailova N."/>
            <person name="Huntemann M."/>
            <person name="Pati A."/>
            <person name="Chen A."/>
            <person name="Palaniappan K."/>
            <person name="Land M."/>
            <person name="Rohde M."/>
            <person name="Tindall B.J."/>
            <person name="Detter J.C."/>
            <person name="Goker M."/>
            <person name="Bristow J."/>
            <person name="Eisen J.A."/>
            <person name="Markowitz V."/>
            <person name="Hugenholtz P."/>
            <person name="Woyke T."/>
            <person name="Klenk H.P."/>
            <person name="Kyrpides N.C."/>
        </authorList>
    </citation>
    <scope>NUCLEOTIDE SEQUENCE</scope>
    <source>
        <strain evidence="9">ATCC 700263 / DSM 8902 / Z-7692</strain>
    </source>
</reference>
<evidence type="ECO:0000256" key="5">
    <source>
        <dbReference type="ARBA" id="ARBA00023136"/>
    </source>
</evidence>
<keyword evidence="5 6" id="KW-0472">Membrane</keyword>
<dbReference type="FunFam" id="1.10.3720.10:FF:000001">
    <property type="entry name" value="Glycine betaine ABC transporter, permease"/>
    <property type="match status" value="1"/>
</dbReference>
<feature type="transmembrane region" description="Helical" evidence="6">
    <location>
        <begin position="116"/>
        <end position="135"/>
    </location>
</feature>
<feature type="transmembrane region" description="Helical" evidence="6">
    <location>
        <begin position="208"/>
        <end position="225"/>
    </location>
</feature>
<evidence type="ECO:0000259" key="7">
    <source>
        <dbReference type="PROSITE" id="PS50928"/>
    </source>
</evidence>
<dbReference type="GO" id="GO:0005886">
    <property type="term" value="C:plasma membrane"/>
    <property type="evidence" value="ECO:0007669"/>
    <property type="project" value="UniProtKB-SubCell"/>
</dbReference>
<dbReference type="OrthoDB" id="9801163at2"/>
<dbReference type="InterPro" id="IPR035906">
    <property type="entry name" value="MetI-like_sf"/>
</dbReference>
<dbReference type="GO" id="GO:0031460">
    <property type="term" value="P:glycine betaine transport"/>
    <property type="evidence" value="ECO:0007669"/>
    <property type="project" value="UniProtKB-ARBA"/>
</dbReference>
<sequence length="246" mass="25713">MKRLLQLLPAAAGLWFVLHAGGRIALLRRLFPAAAQHSYTRIPLPQLLLEHLQLVLVSSSGAAVLGILIGVMVTRRAGRVFLPLVRDGASIMQTLPPVAVLALAVPLLGFGTRPALLALVLYSILPVLSNTIAGLEDVPPAVRQAASGMGMTPLQRLLWVELPIAARVILAGIRISVVINVGTATVGTVVGAGGLGVPIVAGLVRDNLPFILEGALAAAWVAYVLDRLLAEVVHSSYSPQSGLDGR</sequence>
<feature type="domain" description="ABC transmembrane type-1" evidence="7">
    <location>
        <begin position="48"/>
        <end position="234"/>
    </location>
</feature>
<feature type="transmembrane region" description="Helical" evidence="6">
    <location>
        <begin position="181"/>
        <end position="201"/>
    </location>
</feature>
<dbReference type="InterPro" id="IPR000515">
    <property type="entry name" value="MetI-like"/>
</dbReference>
<dbReference type="GO" id="GO:0055085">
    <property type="term" value="P:transmembrane transport"/>
    <property type="evidence" value="ECO:0007669"/>
    <property type="project" value="InterPro"/>
</dbReference>
<dbReference type="eggNOG" id="COG1174">
    <property type="taxonomic scope" value="Bacteria"/>
</dbReference>
<dbReference type="Gene3D" id="1.10.3720.10">
    <property type="entry name" value="MetI-like"/>
    <property type="match status" value="1"/>
</dbReference>
<protein>
    <submittedName>
        <fullName evidence="8">ABC-type proline/glycine betaine transport system, permease component</fullName>
    </submittedName>
</protein>
<dbReference type="PROSITE" id="PS50928">
    <property type="entry name" value="ABC_TM1"/>
    <property type="match status" value="1"/>
</dbReference>
<evidence type="ECO:0000256" key="6">
    <source>
        <dbReference type="RuleBase" id="RU363032"/>
    </source>
</evidence>
<evidence type="ECO:0000313" key="8">
    <source>
        <dbReference type="EMBL" id="AFG37185.1"/>
    </source>
</evidence>
<dbReference type="SUPFAM" id="SSF161098">
    <property type="entry name" value="MetI-like"/>
    <property type="match status" value="1"/>
</dbReference>
<keyword evidence="2 6" id="KW-0813">Transport</keyword>
<evidence type="ECO:0000256" key="3">
    <source>
        <dbReference type="ARBA" id="ARBA00022692"/>
    </source>
</evidence>
<proteinExistence type="inferred from homology"/>
<dbReference type="STRING" id="889378.Spiaf_1098"/>
<dbReference type="EMBL" id="CP003282">
    <property type="protein sequence ID" value="AFG37185.1"/>
    <property type="molecule type" value="Genomic_DNA"/>
</dbReference>
<accession>H9UI42</accession>
<dbReference type="PANTHER" id="PTHR30177">
    <property type="entry name" value="GLYCINE BETAINE/L-PROLINE TRANSPORT SYSTEM PERMEASE PROTEIN PROW"/>
    <property type="match status" value="1"/>
</dbReference>
<gene>
    <name evidence="8" type="ordered locus">Spiaf_1098</name>
</gene>
<feature type="transmembrane region" description="Helical" evidence="6">
    <location>
        <begin position="94"/>
        <end position="110"/>
    </location>
</feature>
<dbReference type="Pfam" id="PF00528">
    <property type="entry name" value="BPD_transp_1"/>
    <property type="match status" value="1"/>
</dbReference>
<dbReference type="AlphaFoldDB" id="H9UI42"/>
<dbReference type="KEGG" id="sfc:Spiaf_1098"/>